<evidence type="ECO:0000313" key="1">
    <source>
        <dbReference type="EMBL" id="QUC67805.1"/>
    </source>
</evidence>
<gene>
    <name evidence="1" type="ORF">JYE49_03635</name>
</gene>
<sequence>MKKLTALLLAIVLLLGCVSALADNVKMDKLTLEFVPSKDADVIITGTKNLPDLLKAEMANQGYDIGEVEITVGTNYNATGEAMGAGSIDIGWLPAGTYVLYSDETEVILTSTRAGLSNDSENPADWNGDANKTTGDSSNQVGFYRALIYATPSAYGKELAAKVNAGEALTWDDLNKANWAVGNNSSSAGYIYPTMWLMDHYDGKKLTDLEHVSFGIQYGDQFAQAAAEQVDIIVCYADGRRDYEAAWMLPLGETDPTGKAGMGRTDTIWNELNVIGVTPGIYNDTVAVTKAKPEIYNPEFIAAIQDALINIINTEEGKAIFSVYSHEGYKKAVDSDYDATRKAQEVVK</sequence>
<dbReference type="EMBL" id="CP068393">
    <property type="protein sequence ID" value="QUC67805.1"/>
    <property type="molecule type" value="Genomic_DNA"/>
</dbReference>
<accession>A0AC61MXT1</accession>
<name>A0AC61MXT1_9FIRM</name>
<protein>
    <submittedName>
        <fullName evidence="1">PhnD/SsuA/transferrin family substrate-binding protein</fullName>
    </submittedName>
</protein>
<keyword evidence="2" id="KW-1185">Reference proteome</keyword>
<evidence type="ECO:0000313" key="2">
    <source>
        <dbReference type="Proteomes" id="UP000682782"/>
    </source>
</evidence>
<proteinExistence type="predicted"/>
<organism evidence="1 2">
    <name type="scientific">Aristaeella hokkaidonensis</name>
    <dbReference type="NCBI Taxonomy" id="3046382"/>
    <lineage>
        <taxon>Bacteria</taxon>
        <taxon>Bacillati</taxon>
        <taxon>Bacillota</taxon>
        <taxon>Clostridia</taxon>
        <taxon>Eubacteriales</taxon>
        <taxon>Aristaeellaceae</taxon>
        <taxon>Aristaeella</taxon>
    </lineage>
</organism>
<reference evidence="1" key="1">
    <citation type="submission" date="2021-01" db="EMBL/GenBank/DDBJ databases">
        <title>Complete genome sequence of Clostridiales bacterium R-7.</title>
        <authorList>
            <person name="Mahoney-Kurpe S.C."/>
            <person name="Palevich N."/>
            <person name="Koike S."/>
            <person name="Moon C.D."/>
            <person name="Attwood G.T."/>
        </authorList>
    </citation>
    <scope>NUCLEOTIDE SEQUENCE</scope>
    <source>
        <strain evidence="1">R-7</strain>
    </source>
</reference>
<dbReference type="Proteomes" id="UP000682782">
    <property type="component" value="Chromosome"/>
</dbReference>